<keyword evidence="3" id="KW-1185">Reference proteome</keyword>
<name>A6UPP2_METVS</name>
<evidence type="ECO:0000313" key="3">
    <source>
        <dbReference type="Proteomes" id="UP000001107"/>
    </source>
</evidence>
<dbReference type="Proteomes" id="UP000001107">
    <property type="component" value="Chromosome"/>
</dbReference>
<dbReference type="InterPro" id="IPR000594">
    <property type="entry name" value="ThiF_NAD_FAD-bd"/>
</dbReference>
<dbReference type="SUPFAM" id="SSF69572">
    <property type="entry name" value="Activating enzymes of the ubiquitin-like proteins"/>
    <property type="match status" value="1"/>
</dbReference>
<dbReference type="eggNOG" id="arCOG01677">
    <property type="taxonomic scope" value="Archaea"/>
</dbReference>
<dbReference type="CDD" id="cd01483">
    <property type="entry name" value="E1_enzyme_family"/>
    <property type="match status" value="1"/>
</dbReference>
<dbReference type="STRING" id="406327.Mevan_0557"/>
<dbReference type="KEGG" id="mvn:Mevan_0557"/>
<dbReference type="HOGENOM" id="CLU_1346434_0_0_2"/>
<accession>A6UPP2</accession>
<dbReference type="GO" id="GO:0008641">
    <property type="term" value="F:ubiquitin-like modifier activating enzyme activity"/>
    <property type="evidence" value="ECO:0007669"/>
    <property type="project" value="InterPro"/>
</dbReference>
<sequence>MDIKLLEDKLNSKGTVSVIGCGRLGVRVIMDILEVHRGGFKKIEVFDAAKIDMNDVIHRKYGGKVGEYKVSFIKDFFPEKIDAVFEDISKENLEKISGNIVLVVFAGGDTLNLRKKIIEYCKTTKKICIGTNGVFGLNCNVKVGDAKYENGPVEFLKMEEEGHLVVGTGKFIKDMEPITPYSLDKIAEKMVIEALKIKKEIIK</sequence>
<evidence type="ECO:0000313" key="2">
    <source>
        <dbReference type="EMBL" id="ABR54464.1"/>
    </source>
</evidence>
<dbReference type="Gene3D" id="3.40.50.720">
    <property type="entry name" value="NAD(P)-binding Rossmann-like Domain"/>
    <property type="match status" value="1"/>
</dbReference>
<dbReference type="Pfam" id="PF00899">
    <property type="entry name" value="ThiF"/>
    <property type="match status" value="1"/>
</dbReference>
<dbReference type="InterPro" id="IPR035985">
    <property type="entry name" value="Ubiquitin-activating_enz"/>
</dbReference>
<dbReference type="RefSeq" id="WP_011972367.1">
    <property type="nucleotide sequence ID" value="NC_009634.1"/>
</dbReference>
<dbReference type="GeneID" id="5325990"/>
<evidence type="ECO:0000259" key="1">
    <source>
        <dbReference type="Pfam" id="PF00899"/>
    </source>
</evidence>
<reference evidence="2" key="1">
    <citation type="submission" date="2007-06" db="EMBL/GenBank/DDBJ databases">
        <title>Complete sequence of Methanococcus vannielii SB.</title>
        <authorList>
            <consortium name="US DOE Joint Genome Institute"/>
            <person name="Copeland A."/>
            <person name="Lucas S."/>
            <person name="Lapidus A."/>
            <person name="Barry K."/>
            <person name="Glavina del Rio T."/>
            <person name="Dalin E."/>
            <person name="Tice H."/>
            <person name="Pitluck S."/>
            <person name="Chain P."/>
            <person name="Malfatti S."/>
            <person name="Shin M."/>
            <person name="Vergez L."/>
            <person name="Schmutz J."/>
            <person name="Larimer F."/>
            <person name="Land M."/>
            <person name="Hauser L."/>
            <person name="Kyrpides N."/>
            <person name="Anderson I."/>
            <person name="Sieprawska-Lupa M."/>
            <person name="Whitman W.B."/>
            <person name="Richardson P."/>
        </authorList>
    </citation>
    <scope>NUCLEOTIDE SEQUENCE [LARGE SCALE GENOMIC DNA]</scope>
    <source>
        <strain evidence="2">SB</strain>
    </source>
</reference>
<dbReference type="EMBL" id="CP000742">
    <property type="protein sequence ID" value="ABR54464.1"/>
    <property type="molecule type" value="Genomic_DNA"/>
</dbReference>
<gene>
    <name evidence="2" type="ordered locus">Mevan_0557</name>
</gene>
<protein>
    <submittedName>
        <fullName evidence="2">UBA/THIF-type NAD/FAD binding protein</fullName>
    </submittedName>
</protein>
<proteinExistence type="predicted"/>
<feature type="domain" description="THIF-type NAD/FAD binding fold" evidence="1">
    <location>
        <begin position="9"/>
        <end position="144"/>
    </location>
</feature>
<organism evidence="2 3">
    <name type="scientific">Methanococcus vannielii (strain ATCC 35089 / DSM 1224 / JCM 13029 / OCM 148 / SB)</name>
    <dbReference type="NCBI Taxonomy" id="406327"/>
    <lineage>
        <taxon>Archaea</taxon>
        <taxon>Methanobacteriati</taxon>
        <taxon>Methanobacteriota</taxon>
        <taxon>Methanomada group</taxon>
        <taxon>Methanococci</taxon>
        <taxon>Methanococcales</taxon>
        <taxon>Methanococcaceae</taxon>
        <taxon>Methanococcus</taxon>
    </lineage>
</organism>
<dbReference type="OrthoDB" id="63188at2157"/>
<dbReference type="AlphaFoldDB" id="A6UPP2"/>